<dbReference type="EMBL" id="JANJYI010000008">
    <property type="protein sequence ID" value="KAK2637669.1"/>
    <property type="molecule type" value="Genomic_DNA"/>
</dbReference>
<dbReference type="AlphaFoldDB" id="A0AAD9TL83"/>
<protein>
    <submittedName>
        <fullName evidence="1">Uncharacterized protein</fullName>
    </submittedName>
</protein>
<dbReference type="Proteomes" id="UP001280121">
    <property type="component" value="Unassembled WGS sequence"/>
</dbReference>
<keyword evidence="2" id="KW-1185">Reference proteome</keyword>
<sequence length="140" mass="16277">MSNYIYNHGWVLALIREHTKHELIHPATIRFATSYLTLQSMYESKHSNHALELMYVSKKWKSSIFSKKKEGKEVRNIVLQDKRFWPSVVYAIKTTQPLVKVLRLVDGYEPALGFLYGAMDEAKEEISKNLKGDLGVYKEI</sequence>
<evidence type="ECO:0000313" key="2">
    <source>
        <dbReference type="Proteomes" id="UP001280121"/>
    </source>
</evidence>
<comment type="caution">
    <text evidence="1">The sequence shown here is derived from an EMBL/GenBank/DDBJ whole genome shotgun (WGS) entry which is preliminary data.</text>
</comment>
<name>A0AAD9TL83_9ROSI</name>
<evidence type="ECO:0000313" key="1">
    <source>
        <dbReference type="EMBL" id="KAK2637669.1"/>
    </source>
</evidence>
<organism evidence="1 2">
    <name type="scientific">Dipteronia dyeriana</name>
    <dbReference type="NCBI Taxonomy" id="168575"/>
    <lineage>
        <taxon>Eukaryota</taxon>
        <taxon>Viridiplantae</taxon>
        <taxon>Streptophyta</taxon>
        <taxon>Embryophyta</taxon>
        <taxon>Tracheophyta</taxon>
        <taxon>Spermatophyta</taxon>
        <taxon>Magnoliopsida</taxon>
        <taxon>eudicotyledons</taxon>
        <taxon>Gunneridae</taxon>
        <taxon>Pentapetalae</taxon>
        <taxon>rosids</taxon>
        <taxon>malvids</taxon>
        <taxon>Sapindales</taxon>
        <taxon>Sapindaceae</taxon>
        <taxon>Hippocastanoideae</taxon>
        <taxon>Acereae</taxon>
        <taxon>Dipteronia</taxon>
    </lineage>
</organism>
<dbReference type="PANTHER" id="PTHR32166:SF74">
    <property type="entry name" value="OS05G0256350 PROTEIN"/>
    <property type="match status" value="1"/>
</dbReference>
<reference evidence="1" key="1">
    <citation type="journal article" date="2023" name="Plant J.">
        <title>Genome sequences and population genomics provide insights into the demographic history, inbreeding, and mutation load of two 'living fossil' tree species of Dipteronia.</title>
        <authorList>
            <person name="Feng Y."/>
            <person name="Comes H.P."/>
            <person name="Chen J."/>
            <person name="Zhu S."/>
            <person name="Lu R."/>
            <person name="Zhang X."/>
            <person name="Li P."/>
            <person name="Qiu J."/>
            <person name="Olsen K.M."/>
            <person name="Qiu Y."/>
        </authorList>
    </citation>
    <scope>NUCLEOTIDE SEQUENCE</scope>
    <source>
        <strain evidence="1">KIB01</strain>
    </source>
</reference>
<accession>A0AAD9TL83</accession>
<proteinExistence type="predicted"/>
<dbReference type="PANTHER" id="PTHR32166">
    <property type="entry name" value="OSJNBA0013A04.12 PROTEIN"/>
    <property type="match status" value="1"/>
</dbReference>
<gene>
    <name evidence="1" type="ORF">Ddye_025464</name>
</gene>